<reference evidence="2 3" key="1">
    <citation type="journal article" date="2010" name="Proc. Natl. Acad. Sci. U.S.A.">
        <title>Enigmatic, ultrasmall, uncultivated Archaea.</title>
        <authorList>
            <person name="Baker B.J."/>
            <person name="Comolli L.R."/>
            <person name="Dick G.J."/>
            <person name="Hauser L.J."/>
            <person name="Hyatt D."/>
            <person name="Dill B.D."/>
            <person name="Land M.L."/>
            <person name="Verberkmoes N.C."/>
            <person name="Hettich R.L."/>
            <person name="Banfield J.F."/>
        </authorList>
    </citation>
    <scope>NUCLEOTIDE SEQUENCE [LARGE SCALE GENOMIC DNA]</scope>
</reference>
<keyword evidence="1" id="KW-0812">Transmembrane</keyword>
<keyword evidence="1" id="KW-1133">Transmembrane helix</keyword>
<dbReference type="EMBL" id="GG745548">
    <property type="protein sequence ID" value="EFD93015.1"/>
    <property type="molecule type" value="Genomic_DNA"/>
</dbReference>
<keyword evidence="1" id="KW-0472">Membrane</keyword>
<feature type="transmembrane region" description="Helical" evidence="1">
    <location>
        <begin position="16"/>
        <end position="37"/>
    </location>
</feature>
<feature type="transmembrane region" description="Helical" evidence="1">
    <location>
        <begin position="82"/>
        <end position="102"/>
    </location>
</feature>
<organism evidence="2 3">
    <name type="scientific">Candidatus Parvarchaeum acidophilus ARMAN-5</name>
    <dbReference type="NCBI Taxonomy" id="662762"/>
    <lineage>
        <taxon>Archaea</taxon>
        <taxon>Candidatus Parvarchaeota</taxon>
        <taxon>Candidatus Parvarchaeum</taxon>
    </lineage>
</organism>
<feature type="transmembrane region" description="Helical" evidence="1">
    <location>
        <begin position="43"/>
        <end position="61"/>
    </location>
</feature>
<sequence length="189" mass="20973">MYNSNFTIKASLKGGLPMLFIPIIAFIAALISGSLLFLDYVHVASGIAWTGMDLFMGLFFSNMMGGLSNKDRVEISKRITPMMLFFMPSISAVTITAGIMLAMKTGIFNLSNPIIIIVLVIVGILTAQALLIFLPNELRIYFEIVRRKGKDQEKIVRLTMFNLKVSLSQVIFQMAIIIFMAHFATGIPI</sequence>
<evidence type="ECO:0000313" key="3">
    <source>
        <dbReference type="Proteomes" id="UP000009376"/>
    </source>
</evidence>
<gene>
    <name evidence="2" type="ORF">BJBARM5_0270</name>
</gene>
<evidence type="ECO:0000256" key="1">
    <source>
        <dbReference type="SAM" id="Phobius"/>
    </source>
</evidence>
<dbReference type="Proteomes" id="UP000009376">
    <property type="component" value="Unassembled WGS sequence"/>
</dbReference>
<dbReference type="AlphaFoldDB" id="D6GUX1"/>
<feature type="transmembrane region" description="Helical" evidence="1">
    <location>
        <begin position="155"/>
        <end position="184"/>
    </location>
</feature>
<evidence type="ECO:0000313" key="2">
    <source>
        <dbReference type="EMBL" id="EFD93015.1"/>
    </source>
</evidence>
<proteinExistence type="predicted"/>
<accession>D6GUX1</accession>
<protein>
    <submittedName>
        <fullName evidence="2">Conserved hypothetical membrane spanning protein</fullName>
    </submittedName>
</protein>
<feature type="transmembrane region" description="Helical" evidence="1">
    <location>
        <begin position="114"/>
        <end position="134"/>
    </location>
</feature>
<name>D6GUX1_PARA5</name>